<gene>
    <name evidence="4" type="ORF">DR864_28850</name>
</gene>
<dbReference type="GO" id="GO:0006508">
    <property type="term" value="P:proteolysis"/>
    <property type="evidence" value="ECO:0007669"/>
    <property type="project" value="InterPro"/>
</dbReference>
<reference evidence="4 5" key="1">
    <citation type="submission" date="2018-07" db="EMBL/GenBank/DDBJ databases">
        <title>Genome sequencing of Runella.</title>
        <authorList>
            <person name="Baek M.-G."/>
            <person name="Yi H."/>
        </authorList>
    </citation>
    <scope>NUCLEOTIDE SEQUENCE [LARGE SCALE GENOMIC DNA]</scope>
    <source>
        <strain evidence="4 5">HYN0085</strain>
        <plasmid evidence="4 5">unnamed2</plasmid>
    </source>
</reference>
<evidence type="ECO:0000256" key="1">
    <source>
        <dbReference type="ARBA" id="ARBA00022729"/>
    </source>
</evidence>
<dbReference type="InterPro" id="IPR029031">
    <property type="entry name" value="Gingipain_N_sf"/>
</dbReference>
<protein>
    <submittedName>
        <fullName evidence="4">Uncharacterized protein</fullName>
    </submittedName>
</protein>
<keyword evidence="5" id="KW-1185">Reference proteome</keyword>
<dbReference type="Proteomes" id="UP000251993">
    <property type="component" value="Plasmid unnamed2"/>
</dbReference>
<dbReference type="AlphaFoldDB" id="A0A344TTA3"/>
<name>A0A344TTA3_9BACT</name>
<evidence type="ECO:0000259" key="2">
    <source>
        <dbReference type="Pfam" id="PF01364"/>
    </source>
</evidence>
<proteinExistence type="predicted"/>
<feature type="domain" description="CARDB" evidence="3">
    <location>
        <begin position="768"/>
        <end position="866"/>
    </location>
</feature>
<dbReference type="Pfam" id="PF01364">
    <property type="entry name" value="Peptidase_C25"/>
    <property type="match status" value="1"/>
</dbReference>
<dbReference type="InterPro" id="IPR029030">
    <property type="entry name" value="Caspase-like_dom_sf"/>
</dbReference>
<keyword evidence="1" id="KW-0732">Signal</keyword>
<evidence type="ECO:0000259" key="3">
    <source>
        <dbReference type="Pfam" id="PF07705"/>
    </source>
</evidence>
<dbReference type="Pfam" id="PF07705">
    <property type="entry name" value="CARDB"/>
    <property type="match status" value="1"/>
</dbReference>
<sequence length="1094" mass="122374">MRKTLFHFESVKIILLAWLCFNTLTLNAQSQLVNEWIRPNQKYLKFSITQSGIYRISYQDIKNADATFLQTNPIHWQLFWRGKEIAIRIVGQQNGIFEDTDYLEFYGEGNDGSQDSLLYRPQKRLHPYQTLFSDVAAYFLTIHPSSAGKRILELNTSAQGLILEKFHLEETVQAFIKEYTFNSLKGIEPTLQQSYFEPGEGWSGNLLTSDSIGVVHFKLVNQIETNWPIKLEGMINGRDNLFHQIEIQVDTNPQTTLPSLDFWGFMSQTFQTTIAASSVLNQRLSVRFEPKKTNIKNQFSITYVKLSYPQAFDMAGVSSKVFHLLANARQSALLLVQNVPTTATGYDITDKSNCRLLTLEISDGQAQIVVDETTRNRDILLTTQSLKPMGIAPVKFQLTFSASTDYVIITHTSLKHSAKAYADYRASSIGGGHKILMVEADSLYDAFNYGERGPLAIRRFADFMLSNTAVKNLLLIGKACSYPYFVKTAADDLVPTIGYPGSDILLTSGLKGFSANTPAIPTGRLNVTTDEQVLSYLAKLKQLEETFSEGLWRKNIVHISGGKTHDEAQSLKAAIQHLGDIFRNGFVGGKITSFHKSNPYEKVESIDIAPIVNEGTSLITFIGHAGPSITDLNFGFASPPENGFRNRFYPLMIFNGCGVGEIFSRFNTLSTDWLLAPEKGAAAVLAHSYYSYEAPTTRYLTKLYGNLFTNVNTFGLSLGRTQQLLNENLEKESISAFDVSVLLQMVLQGDPAFIPYPLSSPDFAVAQKDIYIQSSVTGSTLKNSDSIRVVIPISNLGKFVPDRPVSLLLKITGKVSTEKIILVNGFRYRDTVYHTIPTDTILNKIEVRIDPNNHFIELNKANNTTTLLIDWTQATGNSFPPNLVPDVVSPVLSVFINGVMKENYALVDPKPKVDIYLVDENPLSASDLSAFEVFLLACSTCSPQKISPELVKITAFSDNRLRASTHLDLDEDKTYQLIIFGKDASGNRTKNPYTLTLNPLPPNAPITFLAYPNPAISYVKFELNLNREELPTESRLTIYNLLGLLVFDGNYPVEAGKNTFLWQAKAPGHYIYKLRLIRKNGQAEMHTGKLIWLY</sequence>
<accession>A0A344TTA3</accession>
<dbReference type="EMBL" id="CP030852">
    <property type="protein sequence ID" value="AXE21874.1"/>
    <property type="molecule type" value="Genomic_DNA"/>
</dbReference>
<dbReference type="InterPro" id="IPR011635">
    <property type="entry name" value="CARDB"/>
</dbReference>
<dbReference type="InterPro" id="IPR001769">
    <property type="entry name" value="Gingipain"/>
</dbReference>
<keyword evidence="4" id="KW-0614">Plasmid</keyword>
<feature type="domain" description="Gingipain" evidence="2">
    <location>
        <begin position="406"/>
        <end position="753"/>
    </location>
</feature>
<dbReference type="Gene3D" id="3.40.50.10390">
    <property type="entry name" value="Gingipain r, domain 1"/>
    <property type="match status" value="1"/>
</dbReference>
<dbReference type="KEGG" id="run:DR864_28850"/>
<dbReference type="CDD" id="cd02258">
    <property type="entry name" value="Peptidase_C25_N"/>
    <property type="match status" value="1"/>
</dbReference>
<dbReference type="Gene3D" id="3.40.50.1460">
    <property type="match status" value="1"/>
</dbReference>
<evidence type="ECO:0000313" key="5">
    <source>
        <dbReference type="Proteomes" id="UP000251993"/>
    </source>
</evidence>
<organism evidence="4 5">
    <name type="scientific">Runella rosea</name>
    <dbReference type="NCBI Taxonomy" id="2259595"/>
    <lineage>
        <taxon>Bacteria</taxon>
        <taxon>Pseudomonadati</taxon>
        <taxon>Bacteroidota</taxon>
        <taxon>Cytophagia</taxon>
        <taxon>Cytophagales</taxon>
        <taxon>Spirosomataceae</taxon>
        <taxon>Runella</taxon>
    </lineage>
</organism>
<dbReference type="RefSeq" id="WP_114070614.1">
    <property type="nucleotide sequence ID" value="NZ_CP030852.1"/>
</dbReference>
<dbReference type="SUPFAM" id="SSF52129">
    <property type="entry name" value="Caspase-like"/>
    <property type="match status" value="1"/>
</dbReference>
<dbReference type="OrthoDB" id="9757650at2"/>
<dbReference type="GO" id="GO:0008234">
    <property type="term" value="F:cysteine-type peptidase activity"/>
    <property type="evidence" value="ECO:0007669"/>
    <property type="project" value="InterPro"/>
</dbReference>
<evidence type="ECO:0000313" key="4">
    <source>
        <dbReference type="EMBL" id="AXE21874.1"/>
    </source>
</evidence>
<geneLocation type="plasmid" evidence="4 5">
    <name>unnamed2</name>
</geneLocation>